<keyword evidence="6" id="KW-1185">Reference proteome</keyword>
<dbReference type="SUPFAM" id="SSF52540">
    <property type="entry name" value="P-loop containing nucleoside triphosphate hydrolases"/>
    <property type="match status" value="1"/>
</dbReference>
<evidence type="ECO:0000313" key="5">
    <source>
        <dbReference type="EMBL" id="GID62312.1"/>
    </source>
</evidence>
<proteinExistence type="predicted"/>
<gene>
    <name evidence="5" type="ORF">Acy02nite_01930</name>
</gene>
<evidence type="ECO:0000313" key="6">
    <source>
        <dbReference type="Proteomes" id="UP000619479"/>
    </source>
</evidence>
<keyword evidence="2" id="KW-0067">ATP-binding</keyword>
<dbReference type="PRINTS" id="PR00038">
    <property type="entry name" value="HTHLUXR"/>
</dbReference>
<dbReference type="GO" id="GO:0005737">
    <property type="term" value="C:cytoplasm"/>
    <property type="evidence" value="ECO:0007669"/>
    <property type="project" value="TreeGrafter"/>
</dbReference>
<evidence type="ECO:0000259" key="4">
    <source>
        <dbReference type="PROSITE" id="PS50043"/>
    </source>
</evidence>
<feature type="compositionally biased region" description="Gly residues" evidence="3">
    <location>
        <begin position="757"/>
        <end position="775"/>
    </location>
</feature>
<evidence type="ECO:0000256" key="1">
    <source>
        <dbReference type="ARBA" id="ARBA00022741"/>
    </source>
</evidence>
<evidence type="ECO:0000256" key="2">
    <source>
        <dbReference type="ARBA" id="ARBA00022840"/>
    </source>
</evidence>
<dbReference type="GO" id="GO:0003677">
    <property type="term" value="F:DNA binding"/>
    <property type="evidence" value="ECO:0007669"/>
    <property type="project" value="InterPro"/>
</dbReference>
<dbReference type="Proteomes" id="UP000619479">
    <property type="component" value="Unassembled WGS sequence"/>
</dbReference>
<dbReference type="CDD" id="cd06170">
    <property type="entry name" value="LuxR_C_like"/>
    <property type="match status" value="1"/>
</dbReference>
<dbReference type="PANTHER" id="PTHR16305">
    <property type="entry name" value="TESTICULAR SOLUBLE ADENYLYL CYCLASE"/>
    <property type="match status" value="1"/>
</dbReference>
<dbReference type="SUPFAM" id="SSF46894">
    <property type="entry name" value="C-terminal effector domain of the bipartite response regulators"/>
    <property type="match status" value="1"/>
</dbReference>
<accession>A0A919IDC1</accession>
<organism evidence="5 6">
    <name type="scientific">Actinoplanes cyaneus</name>
    <dbReference type="NCBI Taxonomy" id="52696"/>
    <lineage>
        <taxon>Bacteria</taxon>
        <taxon>Bacillati</taxon>
        <taxon>Actinomycetota</taxon>
        <taxon>Actinomycetes</taxon>
        <taxon>Micromonosporales</taxon>
        <taxon>Micromonosporaceae</taxon>
        <taxon>Actinoplanes</taxon>
    </lineage>
</organism>
<dbReference type="PROSITE" id="PS00622">
    <property type="entry name" value="HTH_LUXR_1"/>
    <property type="match status" value="1"/>
</dbReference>
<dbReference type="AlphaFoldDB" id="A0A919IDC1"/>
<name>A0A919IDC1_9ACTN</name>
<reference evidence="5" key="1">
    <citation type="submission" date="2021-01" db="EMBL/GenBank/DDBJ databases">
        <title>Whole genome shotgun sequence of Actinoplanes cyaneus NBRC 14990.</title>
        <authorList>
            <person name="Komaki H."/>
            <person name="Tamura T."/>
        </authorList>
    </citation>
    <scope>NUCLEOTIDE SEQUENCE</scope>
    <source>
        <strain evidence="5">NBRC 14990</strain>
    </source>
</reference>
<sequence length="1037" mass="107324">MPRLLLQRDAELAMLVHRLGQVRSGTGAVIVVEGPAGIGKSSLLAAAGTGAAAAGLRVLPAWGGPLERDAGWGIARQLFAPLRESGEWDTLAVGAAAPARRALDDEGATQAPAGDAMQASAHGLTWLTCGLAARAATLLLVDDVHWADAPSLRWLGQLTRRMSGLPLGILCAVRSGEPPAEPDLLAELLAAAGAPVRPAPLGPEAVRSIVLDRLPTAGPAFTRACHGATAGNPFLLGALLDHLAAERVEPSEEVAAGLSDFGPDQVARAVDRQLARLPDGTADLARAFAVLGRGAPLRQARDLTGLDHPRALRLADRLRSAGLLEETIEGYALVHPLVAAALYNGLPPGERALWHGRAARMLVTERAGPETVALHLLRTEPAGEPGTVEALSTASDRAWHRGAPQNAATFLLRALAEGAIEAYAEADLLCRLGLVTAEQVKPESYPLLARAVDCATDPDQRAAITLAGARALGMAGFHDDALRLCHQILEPGPALGPASPPVGSASPAVGPASPAVDPVIPAAGPASPAVGPASLAAGPASPADPAVLDRIEAELVCSAWLDATTEADARARTLRHPWPGASPMWGVHHGHLSIAEARPAAETAAILSSVLDADIDSLLATVLKFALVAAEELDIVRALCDGLIDQVRPRGWMTALAHGSFLRAHALVPAGRVRDAVPDARFAFEFKLANPPAPGLVWTLFPLVEALTEADDLSGADAALAVAESRGWGLPDHPAAVSAKPARPGTGQPGSAQPGSGQPGSGQSGSGQSGSGQPGSGWAASGRAGVAPGGLRAGQLRTGLLLERRARLRLAQHRPADAHADLIAAAATWRALDIRHPGLAAWRVDDCFALAALGDPPAARRLAEEHLDLAARVGLPGPRAAGLRALARTVTPAEAVPLLTQAAHLLSTSPMRLEHARVLTDLGAALRRANQRTAARAPLTQALDLAEQGGMRLIARRARQELLAAGGRPRRTVVSGPGALTPAEQRVAVLAALGHSNKQIADQLYVTRRTVETHLTHIFQKLSVTKRAQLATSLPDR</sequence>
<dbReference type="InterPro" id="IPR000792">
    <property type="entry name" value="Tscrpt_reg_LuxR_C"/>
</dbReference>
<dbReference type="GO" id="GO:0005524">
    <property type="term" value="F:ATP binding"/>
    <property type="evidence" value="ECO:0007669"/>
    <property type="project" value="UniProtKB-KW"/>
</dbReference>
<dbReference type="Pfam" id="PF13191">
    <property type="entry name" value="AAA_16"/>
    <property type="match status" value="1"/>
</dbReference>
<feature type="region of interest" description="Disordered" evidence="3">
    <location>
        <begin position="731"/>
        <end position="784"/>
    </location>
</feature>
<dbReference type="InterPro" id="IPR027417">
    <property type="entry name" value="P-loop_NTPase"/>
</dbReference>
<keyword evidence="1" id="KW-0547">Nucleotide-binding</keyword>
<dbReference type="GO" id="GO:0004016">
    <property type="term" value="F:adenylate cyclase activity"/>
    <property type="evidence" value="ECO:0007669"/>
    <property type="project" value="TreeGrafter"/>
</dbReference>
<evidence type="ECO:0000256" key="3">
    <source>
        <dbReference type="SAM" id="MobiDB-lite"/>
    </source>
</evidence>
<dbReference type="Pfam" id="PF00196">
    <property type="entry name" value="GerE"/>
    <property type="match status" value="1"/>
</dbReference>
<dbReference type="PANTHER" id="PTHR16305:SF35">
    <property type="entry name" value="TRANSCRIPTIONAL ACTIVATOR DOMAIN"/>
    <property type="match status" value="1"/>
</dbReference>
<dbReference type="GO" id="GO:0006355">
    <property type="term" value="P:regulation of DNA-templated transcription"/>
    <property type="evidence" value="ECO:0007669"/>
    <property type="project" value="InterPro"/>
</dbReference>
<dbReference type="InterPro" id="IPR041664">
    <property type="entry name" value="AAA_16"/>
</dbReference>
<feature type="domain" description="HTH luxR-type" evidence="4">
    <location>
        <begin position="973"/>
        <end position="1037"/>
    </location>
</feature>
<dbReference type="InterPro" id="IPR016032">
    <property type="entry name" value="Sig_transdc_resp-reg_C-effctor"/>
</dbReference>
<dbReference type="SMART" id="SM00421">
    <property type="entry name" value="HTH_LUXR"/>
    <property type="match status" value="1"/>
</dbReference>
<comment type="caution">
    <text evidence="5">The sequence shown here is derived from an EMBL/GenBank/DDBJ whole genome shotgun (WGS) entry which is preliminary data.</text>
</comment>
<dbReference type="RefSeq" id="WP_203737585.1">
    <property type="nucleotide sequence ID" value="NZ_BAAAUC010000002.1"/>
</dbReference>
<dbReference type="PROSITE" id="PS50043">
    <property type="entry name" value="HTH_LUXR_2"/>
    <property type="match status" value="1"/>
</dbReference>
<dbReference type="EMBL" id="BOMH01000002">
    <property type="protein sequence ID" value="GID62312.1"/>
    <property type="molecule type" value="Genomic_DNA"/>
</dbReference>
<dbReference type="InterPro" id="IPR036388">
    <property type="entry name" value="WH-like_DNA-bd_sf"/>
</dbReference>
<protein>
    <recommendedName>
        <fullName evidence="4">HTH luxR-type domain-containing protein</fullName>
    </recommendedName>
</protein>
<feature type="compositionally biased region" description="Low complexity" evidence="3">
    <location>
        <begin position="744"/>
        <end position="756"/>
    </location>
</feature>
<dbReference type="Gene3D" id="1.10.10.10">
    <property type="entry name" value="Winged helix-like DNA-binding domain superfamily/Winged helix DNA-binding domain"/>
    <property type="match status" value="1"/>
</dbReference>